<keyword evidence="3" id="KW-1185">Reference proteome</keyword>
<organism evidence="2 3">
    <name type="scientific">Pigmentiphaga daeguensis</name>
    <dbReference type="NCBI Taxonomy" id="414049"/>
    <lineage>
        <taxon>Bacteria</taxon>
        <taxon>Pseudomonadati</taxon>
        <taxon>Pseudomonadota</taxon>
        <taxon>Betaproteobacteria</taxon>
        <taxon>Burkholderiales</taxon>
        <taxon>Alcaligenaceae</taxon>
        <taxon>Pigmentiphaga</taxon>
    </lineage>
</organism>
<dbReference type="PROSITE" id="PS51186">
    <property type="entry name" value="GNAT"/>
    <property type="match status" value="1"/>
</dbReference>
<dbReference type="InterPro" id="IPR016181">
    <property type="entry name" value="Acyl_CoA_acyltransferase"/>
</dbReference>
<name>A0ABN1CNT7_9BURK</name>
<feature type="domain" description="N-acetyltransferase" evidence="1">
    <location>
        <begin position="14"/>
        <end position="177"/>
    </location>
</feature>
<dbReference type="SUPFAM" id="SSF55729">
    <property type="entry name" value="Acyl-CoA N-acyltransferases (Nat)"/>
    <property type="match status" value="1"/>
</dbReference>
<dbReference type="InterPro" id="IPR000182">
    <property type="entry name" value="GNAT_dom"/>
</dbReference>
<dbReference type="EMBL" id="BAAAEN010000022">
    <property type="protein sequence ID" value="GAA0522841.1"/>
    <property type="molecule type" value="Genomic_DNA"/>
</dbReference>
<dbReference type="RefSeq" id="WP_087839864.1">
    <property type="nucleotide sequence ID" value="NZ_BAAAEN010000022.1"/>
</dbReference>
<gene>
    <name evidence="2" type="ORF">GCM10009097_45440</name>
</gene>
<evidence type="ECO:0000259" key="1">
    <source>
        <dbReference type="PROSITE" id="PS51186"/>
    </source>
</evidence>
<sequence length="187" mass="19950">MSSTSALLSPSPTLVIRDACDADLVAIQAIYAFHVLNGIASFEEVPPTVEDMRARRAAVLELGLPYLVAEQDGTIVGYSYAGSYRARPAYRHTIENSVYVADGTGGRGIGVALMRALIARCQEGPWRQMVAVIGDSGNAASIALHRKVGFEHAGVLRSVGFKHGRWVDTVMMQLPLGQGDRSLPGGP</sequence>
<reference evidence="2 3" key="1">
    <citation type="journal article" date="2019" name="Int. J. Syst. Evol. Microbiol.">
        <title>The Global Catalogue of Microorganisms (GCM) 10K type strain sequencing project: providing services to taxonomists for standard genome sequencing and annotation.</title>
        <authorList>
            <consortium name="The Broad Institute Genomics Platform"/>
            <consortium name="The Broad Institute Genome Sequencing Center for Infectious Disease"/>
            <person name="Wu L."/>
            <person name="Ma J."/>
        </authorList>
    </citation>
    <scope>NUCLEOTIDE SEQUENCE [LARGE SCALE GENOMIC DNA]</scope>
    <source>
        <strain evidence="2 3">JCM 14330</strain>
    </source>
</reference>
<protein>
    <submittedName>
        <fullName evidence="2">GNAT family N-acetyltransferase</fullName>
    </submittedName>
</protein>
<evidence type="ECO:0000313" key="2">
    <source>
        <dbReference type="EMBL" id="GAA0522841.1"/>
    </source>
</evidence>
<dbReference type="CDD" id="cd04301">
    <property type="entry name" value="NAT_SF"/>
    <property type="match status" value="1"/>
</dbReference>
<evidence type="ECO:0000313" key="3">
    <source>
        <dbReference type="Proteomes" id="UP001501706"/>
    </source>
</evidence>
<comment type="caution">
    <text evidence="2">The sequence shown here is derived from an EMBL/GenBank/DDBJ whole genome shotgun (WGS) entry which is preliminary data.</text>
</comment>
<dbReference type="Proteomes" id="UP001501706">
    <property type="component" value="Unassembled WGS sequence"/>
</dbReference>
<proteinExistence type="predicted"/>
<dbReference type="PANTHER" id="PTHR43072:SF8">
    <property type="entry name" value="ACYLTRANSFERASE FABY-RELATED"/>
    <property type="match status" value="1"/>
</dbReference>
<accession>A0ABN1CNT7</accession>
<dbReference type="Gene3D" id="3.40.630.30">
    <property type="match status" value="1"/>
</dbReference>
<dbReference type="Pfam" id="PF13420">
    <property type="entry name" value="Acetyltransf_4"/>
    <property type="match status" value="1"/>
</dbReference>
<dbReference type="PANTHER" id="PTHR43072">
    <property type="entry name" value="N-ACETYLTRANSFERASE"/>
    <property type="match status" value="1"/>
</dbReference>